<evidence type="ECO:0000313" key="2">
    <source>
        <dbReference type="EMBL" id="CCA26266.1"/>
    </source>
</evidence>
<dbReference type="AlphaFoldDB" id="F0WXR9"/>
<feature type="compositionally biased region" description="Polar residues" evidence="1">
    <location>
        <begin position="103"/>
        <end position="134"/>
    </location>
</feature>
<gene>
    <name evidence="2" type="primary">AlNc14C362G11005</name>
    <name evidence="2" type="ORF">ALNC14_124100</name>
</gene>
<name>F0WXR9_9STRA</name>
<proteinExistence type="predicted"/>
<feature type="region of interest" description="Disordered" evidence="1">
    <location>
        <begin position="29"/>
        <end position="172"/>
    </location>
</feature>
<feature type="compositionally biased region" description="Low complexity" evidence="1">
    <location>
        <begin position="82"/>
        <end position="96"/>
    </location>
</feature>
<feature type="compositionally biased region" description="Pro residues" evidence="1">
    <location>
        <begin position="57"/>
        <end position="75"/>
    </location>
</feature>
<reference evidence="2" key="1">
    <citation type="journal article" date="2011" name="PLoS Biol.">
        <title>Gene gain and loss during evolution of obligate parasitism in the white rust pathogen of Arabidopsis thaliana.</title>
        <authorList>
            <person name="Kemen E."/>
            <person name="Gardiner A."/>
            <person name="Schultz-Larsen T."/>
            <person name="Kemen A.C."/>
            <person name="Balmuth A.L."/>
            <person name="Robert-Seilaniantz A."/>
            <person name="Bailey K."/>
            <person name="Holub E."/>
            <person name="Studholme D.J."/>
            <person name="Maclean D."/>
            <person name="Jones J.D."/>
        </authorList>
    </citation>
    <scope>NUCLEOTIDE SEQUENCE</scope>
</reference>
<evidence type="ECO:0000256" key="1">
    <source>
        <dbReference type="SAM" id="MobiDB-lite"/>
    </source>
</evidence>
<sequence>MYDGNLKAPFQISATSLHGEEVISPELKSMRDALDCKGKISNSNSEPNREIKRPATKPSPSPPSKLPPPIQSPPPTEKKADTTTTPRSNSSYPSSPNCKWASSCASSTKFKPPSSGRSKTSFKPLSSGKNSTRPESLFIGESSTRFDSSSCGKSRPSSPPPTAQVLSGTSRAPTIRSRRCTLVVLNARADKFRVHANHNSIMVIYNAL</sequence>
<organism evidence="2">
    <name type="scientific">Albugo laibachii Nc14</name>
    <dbReference type="NCBI Taxonomy" id="890382"/>
    <lineage>
        <taxon>Eukaryota</taxon>
        <taxon>Sar</taxon>
        <taxon>Stramenopiles</taxon>
        <taxon>Oomycota</taxon>
        <taxon>Peronosporomycetes</taxon>
        <taxon>Albuginales</taxon>
        <taxon>Albuginaceae</taxon>
        <taxon>Albugo</taxon>
    </lineage>
</organism>
<dbReference type="EMBL" id="FR824407">
    <property type="protein sequence ID" value="CCA26266.1"/>
    <property type="molecule type" value="Genomic_DNA"/>
</dbReference>
<feature type="compositionally biased region" description="Basic and acidic residues" evidence="1">
    <location>
        <begin position="29"/>
        <end position="38"/>
    </location>
</feature>
<reference evidence="2" key="2">
    <citation type="submission" date="2011-02" db="EMBL/GenBank/DDBJ databases">
        <authorList>
            <person name="MacLean D."/>
        </authorList>
    </citation>
    <scope>NUCLEOTIDE SEQUENCE</scope>
</reference>
<dbReference type="HOGENOM" id="CLU_1322991_0_0_1"/>
<protein>
    <submittedName>
        <fullName evidence="2">AlNc14C362G11005 protein</fullName>
    </submittedName>
</protein>
<accession>F0WXR9</accession>